<feature type="non-terminal residue" evidence="1">
    <location>
        <position position="1"/>
    </location>
</feature>
<name>K1URW8_9ZZZZ</name>
<protein>
    <submittedName>
        <fullName evidence="1">O-glycosyl hydrolase, family 30</fullName>
    </submittedName>
</protein>
<proteinExistence type="predicted"/>
<comment type="caution">
    <text evidence="1">The sequence shown here is derived from an EMBL/GenBank/DDBJ whole genome shotgun (WGS) entry which is preliminary data.</text>
</comment>
<dbReference type="InterPro" id="IPR017853">
    <property type="entry name" value="GH"/>
</dbReference>
<dbReference type="Gene3D" id="3.20.20.80">
    <property type="entry name" value="Glycosidases"/>
    <property type="match status" value="1"/>
</dbReference>
<keyword evidence="1" id="KW-0378">Hydrolase</keyword>
<reference evidence="1" key="1">
    <citation type="journal article" date="2013" name="Environ. Microbiol.">
        <title>Microbiota from the distal guts of lean and obese adolescents exhibit partial functional redundancy besides clear differences in community structure.</title>
        <authorList>
            <person name="Ferrer M."/>
            <person name="Ruiz A."/>
            <person name="Lanza F."/>
            <person name="Haange S.B."/>
            <person name="Oberbach A."/>
            <person name="Till H."/>
            <person name="Bargiela R."/>
            <person name="Campoy C."/>
            <person name="Segura M.T."/>
            <person name="Richter M."/>
            <person name="von Bergen M."/>
            <person name="Seifert J."/>
            <person name="Suarez A."/>
        </authorList>
    </citation>
    <scope>NUCLEOTIDE SEQUENCE</scope>
</reference>
<dbReference type="GO" id="GO:0016787">
    <property type="term" value="F:hydrolase activity"/>
    <property type="evidence" value="ECO:0007669"/>
    <property type="project" value="UniProtKB-KW"/>
</dbReference>
<dbReference type="AlphaFoldDB" id="K1URW8"/>
<accession>K1URW8</accession>
<dbReference type="Gene3D" id="2.60.40.1180">
    <property type="entry name" value="Golgi alpha-mannosidase II"/>
    <property type="match status" value="1"/>
</dbReference>
<dbReference type="SUPFAM" id="SSF51445">
    <property type="entry name" value="(Trans)glycosidases"/>
    <property type="match status" value="1"/>
</dbReference>
<evidence type="ECO:0000313" key="1">
    <source>
        <dbReference type="EMBL" id="EKC81010.1"/>
    </source>
</evidence>
<dbReference type="InterPro" id="IPR013780">
    <property type="entry name" value="Glyco_hydro_b"/>
</dbReference>
<organism evidence="1">
    <name type="scientific">human gut metagenome</name>
    <dbReference type="NCBI Taxonomy" id="408170"/>
    <lineage>
        <taxon>unclassified sequences</taxon>
        <taxon>metagenomes</taxon>
        <taxon>organismal metagenomes</taxon>
    </lineage>
</organism>
<dbReference type="EMBL" id="AJWY01000556">
    <property type="protein sequence ID" value="EKC81010.1"/>
    <property type="molecule type" value="Genomic_DNA"/>
</dbReference>
<gene>
    <name evidence="1" type="ORF">LEA_00787</name>
</gene>
<sequence length="136" mass="15414">NTWEYATYVWTMLKHYIGNGAESYMYWNLILAPWGVSTWGDPQNAMVTVQNGDYTLNPDFYVMKHFSNAVQRGAVRLGAAGHWAADALIFRNPDGSYAVEAFNPFREEKCLTVELEGEVTSFMLAPRSFNSMIITV</sequence>